<name>A0AB39CCC6_9VIRU</name>
<protein>
    <submittedName>
        <fullName evidence="1">Uncharacterized protein</fullName>
    </submittedName>
</protein>
<evidence type="ECO:0000313" key="1">
    <source>
        <dbReference type="EMBL" id="XDJ14538.1"/>
    </source>
</evidence>
<organism evidence="1">
    <name type="scientific">Pseudomonas phage RVTF4</name>
    <dbReference type="NCBI Taxonomy" id="3236931"/>
    <lineage>
        <taxon>Viruses</taxon>
    </lineage>
</organism>
<proteinExistence type="predicted"/>
<sequence>MKKIIAVTEYPVVDLDSVRFLREVIHVNGSYKLHLTRDPQRAQKFGAEIHAVAQWLTNRQDAGAIVRARDFSSIYSFNVVDSK</sequence>
<accession>A0AB39CCC6</accession>
<reference evidence="1" key="1">
    <citation type="submission" date="2024-07" db="EMBL/GenBank/DDBJ databases">
        <authorList>
            <person name="Bringhurst R.M."/>
            <person name="Homer T.E."/>
        </authorList>
    </citation>
    <scope>NUCLEOTIDE SEQUENCE</scope>
</reference>
<dbReference type="EMBL" id="PQ015378">
    <property type="protein sequence ID" value="XDJ14538.1"/>
    <property type="molecule type" value="Genomic_DNA"/>
</dbReference>